<sequence>MPGWSSSERDPFRLYQLAVQDPEAESTLIEGFFAERYGRLPQRLREDFCGTAALCAAWVRLRPDNLAWGVDLDPEGLAWGQVHNLGPLTAEQRRRIALINGDVRSAVTPEVDIVAALNFSYWLLKTRTALSEYLRHIRSLLAPEGLLILDVHGGPDAMRLHTERREIQDPLGEPFAYLWERADFDPLSHTQTCYIHFQFTDGTSLERAFSYTWRLWTLPELRELLVECGFGQVQVYGQGWDEAGNPDGCFAPSERIGPADLWIAYLVASPEKEHSEIP</sequence>
<dbReference type="KEGG" id="cjap:GWK36_03830"/>
<protein>
    <submittedName>
        <fullName evidence="1">Class I SAM-dependent methyltransferase</fullName>
    </submittedName>
</protein>
<dbReference type="GO" id="GO:0032259">
    <property type="term" value="P:methylation"/>
    <property type="evidence" value="ECO:0007669"/>
    <property type="project" value="UniProtKB-KW"/>
</dbReference>
<keyword evidence="2" id="KW-1185">Reference proteome</keyword>
<name>A0A6G7VBB4_9GAMM</name>
<accession>A0A6G7VBB4</accession>
<gene>
    <name evidence="1" type="ORF">GWK36_03830</name>
</gene>
<dbReference type="PANTHER" id="PTHR37211">
    <property type="entry name" value="EXPRESSED PROTEIN"/>
    <property type="match status" value="1"/>
</dbReference>
<dbReference type="Proteomes" id="UP000502699">
    <property type="component" value="Chromosome"/>
</dbReference>
<evidence type="ECO:0000313" key="2">
    <source>
        <dbReference type="Proteomes" id="UP000502699"/>
    </source>
</evidence>
<dbReference type="InterPro" id="IPR029063">
    <property type="entry name" value="SAM-dependent_MTases_sf"/>
</dbReference>
<dbReference type="AlphaFoldDB" id="A0A6G7VBB4"/>
<dbReference type="PANTHER" id="PTHR37211:SF1">
    <property type="entry name" value="EXPRESSED PROTEIN"/>
    <property type="match status" value="1"/>
</dbReference>
<dbReference type="Gene3D" id="3.40.50.150">
    <property type="entry name" value="Vaccinia Virus protein VP39"/>
    <property type="match status" value="1"/>
</dbReference>
<dbReference type="Gene3D" id="2.20.25.110">
    <property type="entry name" value="S-adenosyl-L-methionine-dependent methyltransferases"/>
    <property type="match status" value="1"/>
</dbReference>
<dbReference type="RefSeq" id="WP_166270032.1">
    <property type="nucleotide sequence ID" value="NZ_CP048029.1"/>
</dbReference>
<proteinExistence type="predicted"/>
<dbReference type="EMBL" id="CP048029">
    <property type="protein sequence ID" value="QIK37264.1"/>
    <property type="molecule type" value="Genomic_DNA"/>
</dbReference>
<keyword evidence="1" id="KW-0489">Methyltransferase</keyword>
<dbReference type="CDD" id="cd02440">
    <property type="entry name" value="AdoMet_MTases"/>
    <property type="match status" value="1"/>
</dbReference>
<reference evidence="2" key="1">
    <citation type="submission" date="2020-01" db="EMBL/GenBank/DDBJ databases">
        <title>Caldichromatium gen. nov., sp. nov., a thermophilic purple sulfur bacterium member of the family Chromatiaceae isolated from Nakabusa hot spring, Japan.</title>
        <authorList>
            <person name="Saini M.K."/>
            <person name="Hanada S."/>
            <person name="Tank M."/>
        </authorList>
    </citation>
    <scope>NUCLEOTIDE SEQUENCE [LARGE SCALE GENOMIC DNA]</scope>
    <source>
        <strain evidence="2">No.7</strain>
    </source>
</reference>
<organism evidence="1 2">
    <name type="scientific">Caldichromatium japonicum</name>
    <dbReference type="NCBI Taxonomy" id="2699430"/>
    <lineage>
        <taxon>Bacteria</taxon>
        <taxon>Pseudomonadati</taxon>
        <taxon>Pseudomonadota</taxon>
        <taxon>Gammaproteobacteria</taxon>
        <taxon>Chromatiales</taxon>
        <taxon>Chromatiaceae</taxon>
        <taxon>Caldichromatium</taxon>
    </lineage>
</organism>
<evidence type="ECO:0000313" key="1">
    <source>
        <dbReference type="EMBL" id="QIK37264.1"/>
    </source>
</evidence>
<dbReference type="GO" id="GO:0008168">
    <property type="term" value="F:methyltransferase activity"/>
    <property type="evidence" value="ECO:0007669"/>
    <property type="project" value="UniProtKB-KW"/>
</dbReference>
<dbReference type="SUPFAM" id="SSF53335">
    <property type="entry name" value="S-adenosyl-L-methionine-dependent methyltransferases"/>
    <property type="match status" value="1"/>
</dbReference>
<keyword evidence="1" id="KW-0808">Transferase</keyword>